<evidence type="ECO:0000313" key="2">
    <source>
        <dbReference type="EMBL" id="OAM30891.1"/>
    </source>
</evidence>
<feature type="compositionally biased region" description="Low complexity" evidence="1">
    <location>
        <begin position="1"/>
        <end position="13"/>
    </location>
</feature>
<dbReference type="OrthoDB" id="8617109at2"/>
<gene>
    <name evidence="2" type="ORF">A7P95_02520</name>
</gene>
<sequence length="219" mass="23718">MRSIAEAAAPAHARIPPNRGKTARAKAHPATPHRLRPHTPNTPLPAEYNAIPASPLPRFCPKQTKPARPASPAGTISGFNNTVSFLHISPLANPESCARNPSACSRHGLQYTYGKDGRLQQIQIYDRSIILKGENSYTFLANGTANVYDHKSNNDTANFNKIDNIPASEALRRLTTQPLQLAAQAAQLPAGCLRVASLPEPAFWRNLLCLLSLCGSLPF</sequence>
<feature type="region of interest" description="Disordered" evidence="1">
    <location>
        <begin position="1"/>
        <end position="43"/>
    </location>
</feature>
<protein>
    <submittedName>
        <fullName evidence="2">Uncharacterized protein</fullName>
    </submittedName>
</protein>
<proteinExistence type="predicted"/>
<evidence type="ECO:0000256" key="1">
    <source>
        <dbReference type="SAM" id="MobiDB-lite"/>
    </source>
</evidence>
<comment type="caution">
    <text evidence="2">The sequence shown here is derived from an EMBL/GenBank/DDBJ whole genome shotgun (WGS) entry which is preliminary data.</text>
</comment>
<dbReference type="RefSeq" id="WP_067590671.1">
    <property type="nucleotide sequence ID" value="NZ_LXSL01000012.1"/>
</dbReference>
<feature type="compositionally biased region" description="Basic residues" evidence="1">
    <location>
        <begin position="21"/>
        <end position="37"/>
    </location>
</feature>
<dbReference type="AlphaFoldDB" id="A0A1A9S2J4"/>
<organism evidence="2 3">
    <name type="scientific">Eikenella longinqua</name>
    <dbReference type="NCBI Taxonomy" id="1795827"/>
    <lineage>
        <taxon>Bacteria</taxon>
        <taxon>Pseudomonadati</taxon>
        <taxon>Pseudomonadota</taxon>
        <taxon>Betaproteobacteria</taxon>
        <taxon>Neisseriales</taxon>
        <taxon>Neisseriaceae</taxon>
        <taxon>Eikenella</taxon>
    </lineage>
</organism>
<name>A0A1A9S2J4_9NEIS</name>
<dbReference type="EMBL" id="LXSL01000012">
    <property type="protein sequence ID" value="OAM30891.1"/>
    <property type="molecule type" value="Genomic_DNA"/>
</dbReference>
<reference evidence="3" key="1">
    <citation type="submission" date="2016-05" db="EMBL/GenBank/DDBJ databases">
        <title>Draft genome of Corynebacterium afermentans subsp. afermentans LCDC 88199T.</title>
        <authorList>
            <person name="Bernier A.-M."/>
            <person name="Bernard K."/>
        </authorList>
    </citation>
    <scope>NUCLEOTIDE SEQUENCE [LARGE SCALE GENOMIC DNA]</scope>
    <source>
        <strain evidence="3">NML02-A-017</strain>
    </source>
</reference>
<accession>A0A1A9S2J4</accession>
<evidence type="ECO:0000313" key="3">
    <source>
        <dbReference type="Proteomes" id="UP000077885"/>
    </source>
</evidence>
<keyword evidence="3" id="KW-1185">Reference proteome</keyword>
<dbReference type="Proteomes" id="UP000077885">
    <property type="component" value="Unassembled WGS sequence"/>
</dbReference>